<evidence type="ECO:0000313" key="1">
    <source>
        <dbReference type="EMBL" id="CAG8589426.1"/>
    </source>
</evidence>
<keyword evidence="2" id="KW-1185">Reference proteome</keyword>
<evidence type="ECO:0000313" key="2">
    <source>
        <dbReference type="Proteomes" id="UP000789920"/>
    </source>
</evidence>
<reference evidence="1" key="1">
    <citation type="submission" date="2021-06" db="EMBL/GenBank/DDBJ databases">
        <authorList>
            <person name="Kallberg Y."/>
            <person name="Tangrot J."/>
            <person name="Rosling A."/>
        </authorList>
    </citation>
    <scope>NUCLEOTIDE SEQUENCE</scope>
    <source>
        <strain evidence="1">MA461A</strain>
    </source>
</reference>
<accession>A0ACA9MFL8</accession>
<dbReference type="EMBL" id="CAJVQC010008201">
    <property type="protein sequence ID" value="CAG8589426.1"/>
    <property type="molecule type" value="Genomic_DNA"/>
</dbReference>
<organism evidence="1 2">
    <name type="scientific">Racocetra persica</name>
    <dbReference type="NCBI Taxonomy" id="160502"/>
    <lineage>
        <taxon>Eukaryota</taxon>
        <taxon>Fungi</taxon>
        <taxon>Fungi incertae sedis</taxon>
        <taxon>Mucoromycota</taxon>
        <taxon>Glomeromycotina</taxon>
        <taxon>Glomeromycetes</taxon>
        <taxon>Diversisporales</taxon>
        <taxon>Gigasporaceae</taxon>
        <taxon>Racocetra</taxon>
    </lineage>
</organism>
<gene>
    <name evidence="1" type="ORF">RPERSI_LOCUS5475</name>
</gene>
<comment type="caution">
    <text evidence="1">The sequence shown here is derived from an EMBL/GenBank/DDBJ whole genome shotgun (WGS) entry which is preliminary data.</text>
</comment>
<feature type="non-terminal residue" evidence="1">
    <location>
        <position position="211"/>
    </location>
</feature>
<protein>
    <submittedName>
        <fullName evidence="1">19464_t:CDS:1</fullName>
    </submittedName>
</protein>
<dbReference type="Proteomes" id="UP000789920">
    <property type="component" value="Unassembled WGS sequence"/>
</dbReference>
<sequence>MPLLDVVATTSFNTTFFACFVFLKDKKKEDYEWVLNHIFSLFNGIEKPKVVITDQELALIDTKSLVKSRTESDFEAQWTELSMSGIEGAHAMLKKYLQVSTGNLHTMYEKILLLLENQYNEIKAMISKDKTHILHTQNISFYSRLISKVSLFALRRIHEQYLKVSCAITNNPLKPCNVGSQNRSTKVQASTKRDPSAFKLEETRLNGKKCG</sequence>
<proteinExistence type="predicted"/>
<name>A0ACA9MFL8_9GLOM</name>